<dbReference type="EMBL" id="CAUJNA010000203">
    <property type="protein sequence ID" value="CAJ1373602.1"/>
    <property type="molecule type" value="Genomic_DNA"/>
</dbReference>
<protein>
    <recommendedName>
        <fullName evidence="2">J domain-containing protein</fullName>
    </recommendedName>
</protein>
<evidence type="ECO:0000259" key="2">
    <source>
        <dbReference type="PROSITE" id="PS50076"/>
    </source>
</evidence>
<dbReference type="InterPro" id="IPR036869">
    <property type="entry name" value="J_dom_sf"/>
</dbReference>
<dbReference type="SUPFAM" id="SSF46565">
    <property type="entry name" value="Chaperone J-domain"/>
    <property type="match status" value="1"/>
</dbReference>
<feature type="compositionally biased region" description="Pro residues" evidence="1">
    <location>
        <begin position="19"/>
        <end position="37"/>
    </location>
</feature>
<dbReference type="Pfam" id="PF00226">
    <property type="entry name" value="DnaJ"/>
    <property type="match status" value="1"/>
</dbReference>
<feature type="region of interest" description="Disordered" evidence="1">
    <location>
        <begin position="1"/>
        <end position="58"/>
    </location>
</feature>
<keyword evidence="4" id="KW-1185">Reference proteome</keyword>
<dbReference type="PROSITE" id="PS50076">
    <property type="entry name" value="DNAJ_2"/>
    <property type="match status" value="1"/>
</dbReference>
<name>A0AA36HQV7_9DINO</name>
<gene>
    <name evidence="3" type="ORF">EVOR1521_LOCUS3369</name>
</gene>
<dbReference type="CDD" id="cd06257">
    <property type="entry name" value="DnaJ"/>
    <property type="match status" value="1"/>
</dbReference>
<evidence type="ECO:0000256" key="1">
    <source>
        <dbReference type="SAM" id="MobiDB-lite"/>
    </source>
</evidence>
<proteinExistence type="predicted"/>
<accession>A0AA36HQV7</accession>
<evidence type="ECO:0000313" key="4">
    <source>
        <dbReference type="Proteomes" id="UP001178507"/>
    </source>
</evidence>
<reference evidence="3" key="1">
    <citation type="submission" date="2023-08" db="EMBL/GenBank/DDBJ databases">
        <authorList>
            <person name="Chen Y."/>
            <person name="Shah S."/>
            <person name="Dougan E. K."/>
            <person name="Thang M."/>
            <person name="Chan C."/>
        </authorList>
    </citation>
    <scope>NUCLEOTIDE SEQUENCE</scope>
</reference>
<organism evidence="3 4">
    <name type="scientific">Effrenium voratum</name>
    <dbReference type="NCBI Taxonomy" id="2562239"/>
    <lineage>
        <taxon>Eukaryota</taxon>
        <taxon>Sar</taxon>
        <taxon>Alveolata</taxon>
        <taxon>Dinophyceae</taxon>
        <taxon>Suessiales</taxon>
        <taxon>Symbiodiniaceae</taxon>
        <taxon>Effrenium</taxon>
    </lineage>
</organism>
<evidence type="ECO:0000313" key="3">
    <source>
        <dbReference type="EMBL" id="CAJ1373602.1"/>
    </source>
</evidence>
<dbReference type="AlphaFoldDB" id="A0AA36HQV7"/>
<dbReference type="Proteomes" id="UP001178507">
    <property type="component" value="Unassembled WGS sequence"/>
</dbReference>
<dbReference type="Gene3D" id="1.10.287.110">
    <property type="entry name" value="DnaJ domain"/>
    <property type="match status" value="1"/>
</dbReference>
<comment type="caution">
    <text evidence="3">The sequence shown here is derived from an EMBL/GenBank/DDBJ whole genome shotgun (WGS) entry which is preliminary data.</text>
</comment>
<sequence>MPLGPLQAVASPCWTSRPSPAPASPASPASPPGPPGPQVSGSEEASPEGTPPEKSLCDLDTQQVKIYMLETRTGETAVAVQRADGKRWRFQRNSIDFELTCSADSLQKWLDGMLSEQLPGLLTLLVHEVQTRGEALKSAEKERDELRGSEDYEFFGLDSQNCSDKDIEKAYRKKSTQLHPDKGGDEESFNHMREKYEQLKSLRKENKRKEGGGSIKWDARSRESMLGAHGELREQLVWITRHLTDVEEELSELKRRQAVKHSLTCWDYALT</sequence>
<dbReference type="InterPro" id="IPR001623">
    <property type="entry name" value="DnaJ_domain"/>
</dbReference>
<dbReference type="SMART" id="SM00271">
    <property type="entry name" value="DnaJ"/>
    <property type="match status" value="1"/>
</dbReference>
<feature type="domain" description="J" evidence="2">
    <location>
        <begin position="150"/>
        <end position="212"/>
    </location>
</feature>